<gene>
    <name evidence="12" type="ORF">BTM29_11970</name>
</gene>
<dbReference type="InterPro" id="IPR017871">
    <property type="entry name" value="ABC_transporter-like_CS"/>
</dbReference>
<dbReference type="KEGG" id="lalw:BTM29_11970"/>
<feature type="transmembrane region" description="Helical" evidence="9">
    <location>
        <begin position="49"/>
        <end position="72"/>
    </location>
</feature>
<dbReference type="AlphaFoldDB" id="A0A1P8Q6D2"/>
<feature type="transmembrane region" description="Helical" evidence="9">
    <location>
        <begin position="229"/>
        <end position="255"/>
    </location>
</feature>
<keyword evidence="13" id="KW-1185">Reference proteome</keyword>
<keyword evidence="7 9" id="KW-1133">Transmembrane helix</keyword>
<dbReference type="InterPro" id="IPR003439">
    <property type="entry name" value="ABC_transporter-like_ATP-bd"/>
</dbReference>
<keyword evidence="4 9" id="KW-0812">Transmembrane</keyword>
<evidence type="ECO:0000256" key="9">
    <source>
        <dbReference type="SAM" id="Phobius"/>
    </source>
</evidence>
<comment type="subcellular location">
    <subcellularLocation>
        <location evidence="1">Cell membrane</location>
        <topology evidence="1">Multi-pass membrane protein</topology>
    </subcellularLocation>
</comment>
<proteinExistence type="predicted"/>
<evidence type="ECO:0000256" key="5">
    <source>
        <dbReference type="ARBA" id="ARBA00022741"/>
    </source>
</evidence>
<dbReference type="Pfam" id="PF00664">
    <property type="entry name" value="ABC_membrane"/>
    <property type="match status" value="1"/>
</dbReference>
<sequence>MRVFNINFKFLIGLILTMIGSSLNLYVPILVGKAISLKEILISGTNNSIYILKIIILLLLTTILTSIGGYIISREGDKTIKEIREKVNTHLLYLPTSYFDNSISGQLSSRVINDVSIIKEFITIIIPQNLSGIITLFGALSILVYTDWKLTFVICISFPIYALLTIPVANINEKLIIILQSELSKLSGVVTEFLRNIRTVKLNNAESIVVKNINGYINNMYKISLRGDLINSVVAPLQSVISFGVILSIILYGGLRVNNGTLSMSSLVTIVMYLVQIIQPINTVSSFYTNFKECKGSLSKVSEIIQMSTENDIPFNMKLPSNYLVNSIRFENVSFSYENDLILKNVNIKFERNKKIAIVGPSGSGKTTIINLLTRLYTINIGGKIILNEDISSEDILIYDWRKLFGVVSQENTVLTGTIKDNLIFGLNYIPNNRELDDAIKASNLWDDIKDLPNGIETLVGEQGVQFSGGQRQRLQIARAYIKNPKVLILDEATSSLDPSTESLVSEALRKVMSGKMIVAVAHRLSTVMDADEIYFVDKHTILDHGKHSDLLSRLPEYKEFVKKQFGSIK</sequence>
<keyword evidence="5" id="KW-0547">Nucleotide-binding</keyword>
<feature type="domain" description="ABC transmembrane type-1" evidence="11">
    <location>
        <begin position="11"/>
        <end position="293"/>
    </location>
</feature>
<dbReference type="CDD" id="cd18551">
    <property type="entry name" value="ABC_6TM_LmrA_like"/>
    <property type="match status" value="1"/>
</dbReference>
<dbReference type="InterPro" id="IPR003593">
    <property type="entry name" value="AAA+_ATPase"/>
</dbReference>
<evidence type="ECO:0000256" key="1">
    <source>
        <dbReference type="ARBA" id="ARBA00004651"/>
    </source>
</evidence>
<feature type="domain" description="ABC transporter" evidence="10">
    <location>
        <begin position="328"/>
        <end position="564"/>
    </location>
</feature>
<dbReference type="Gene3D" id="1.20.1560.10">
    <property type="entry name" value="ABC transporter type 1, transmembrane domain"/>
    <property type="match status" value="1"/>
</dbReference>
<organism evidence="12 13">
    <name type="scientific">Companilactobacillus allii</name>
    <dbReference type="NCBI Taxonomy" id="1847728"/>
    <lineage>
        <taxon>Bacteria</taxon>
        <taxon>Bacillati</taxon>
        <taxon>Bacillota</taxon>
        <taxon>Bacilli</taxon>
        <taxon>Lactobacillales</taxon>
        <taxon>Lactobacillaceae</taxon>
        <taxon>Companilactobacillus</taxon>
    </lineage>
</organism>
<dbReference type="STRING" id="1847728.BTM29_11970"/>
<evidence type="ECO:0000259" key="11">
    <source>
        <dbReference type="PROSITE" id="PS50929"/>
    </source>
</evidence>
<dbReference type="EMBL" id="CP019323">
    <property type="protein sequence ID" value="APX73424.1"/>
    <property type="molecule type" value="Genomic_DNA"/>
</dbReference>
<dbReference type="InterPro" id="IPR036640">
    <property type="entry name" value="ABC1_TM_sf"/>
</dbReference>
<keyword evidence="2" id="KW-0813">Transport</keyword>
<dbReference type="PANTHER" id="PTHR24221:SF524">
    <property type="entry name" value="MULTIDRUG RESISTANCE ABC TRANSPORTER ATP-BINDING_PERMEASE PROTEIN BMRA"/>
    <property type="match status" value="1"/>
</dbReference>
<dbReference type="FunFam" id="3.40.50.300:FF:000854">
    <property type="entry name" value="Multidrug ABC transporter ATP-binding protein"/>
    <property type="match status" value="1"/>
</dbReference>
<dbReference type="GO" id="GO:0034040">
    <property type="term" value="F:ATPase-coupled lipid transmembrane transporter activity"/>
    <property type="evidence" value="ECO:0007669"/>
    <property type="project" value="TreeGrafter"/>
</dbReference>
<feature type="transmembrane region" description="Helical" evidence="9">
    <location>
        <begin position="261"/>
        <end position="278"/>
    </location>
</feature>
<keyword evidence="3" id="KW-1003">Cell membrane</keyword>
<dbReference type="InterPro" id="IPR039421">
    <property type="entry name" value="Type_1_exporter"/>
</dbReference>
<evidence type="ECO:0008006" key="14">
    <source>
        <dbReference type="Google" id="ProtNLM"/>
    </source>
</evidence>
<evidence type="ECO:0000256" key="7">
    <source>
        <dbReference type="ARBA" id="ARBA00022989"/>
    </source>
</evidence>
<keyword evidence="8 9" id="KW-0472">Membrane</keyword>
<dbReference type="PROSITE" id="PS50893">
    <property type="entry name" value="ABC_TRANSPORTER_2"/>
    <property type="match status" value="1"/>
</dbReference>
<evidence type="ECO:0000256" key="6">
    <source>
        <dbReference type="ARBA" id="ARBA00022840"/>
    </source>
</evidence>
<protein>
    <recommendedName>
        <fullName evidence="14">Multidrug ABC transporter permease</fullName>
    </recommendedName>
</protein>
<keyword evidence="6" id="KW-0067">ATP-binding</keyword>
<evidence type="ECO:0000313" key="12">
    <source>
        <dbReference type="EMBL" id="APX73424.1"/>
    </source>
</evidence>
<dbReference type="SMART" id="SM00382">
    <property type="entry name" value="AAA"/>
    <property type="match status" value="1"/>
</dbReference>
<evidence type="ECO:0000259" key="10">
    <source>
        <dbReference type="PROSITE" id="PS50893"/>
    </source>
</evidence>
<dbReference type="PANTHER" id="PTHR24221">
    <property type="entry name" value="ATP-BINDING CASSETTE SUB-FAMILY B"/>
    <property type="match status" value="1"/>
</dbReference>
<dbReference type="GO" id="GO:0016887">
    <property type="term" value="F:ATP hydrolysis activity"/>
    <property type="evidence" value="ECO:0007669"/>
    <property type="project" value="InterPro"/>
</dbReference>
<feature type="transmembrane region" description="Helical" evidence="9">
    <location>
        <begin position="121"/>
        <end position="144"/>
    </location>
</feature>
<evidence type="ECO:0000256" key="8">
    <source>
        <dbReference type="ARBA" id="ARBA00023136"/>
    </source>
</evidence>
<evidence type="ECO:0000256" key="2">
    <source>
        <dbReference type="ARBA" id="ARBA00022448"/>
    </source>
</evidence>
<dbReference type="Gene3D" id="3.40.50.300">
    <property type="entry name" value="P-loop containing nucleotide triphosphate hydrolases"/>
    <property type="match status" value="1"/>
</dbReference>
<dbReference type="InterPro" id="IPR027417">
    <property type="entry name" value="P-loop_NTPase"/>
</dbReference>
<reference evidence="13" key="1">
    <citation type="submission" date="2016-12" db="EMBL/GenBank/DDBJ databases">
        <authorList>
            <person name="Jung M.Y."/>
            <person name="Lee S.H."/>
        </authorList>
    </citation>
    <scope>NUCLEOTIDE SEQUENCE [LARGE SCALE GENOMIC DNA]</scope>
    <source>
        <strain evidence="13">WiKim39</strain>
    </source>
</reference>
<feature type="transmembrane region" description="Helical" evidence="9">
    <location>
        <begin position="7"/>
        <end position="29"/>
    </location>
</feature>
<evidence type="ECO:0000256" key="4">
    <source>
        <dbReference type="ARBA" id="ARBA00022692"/>
    </source>
</evidence>
<dbReference type="InterPro" id="IPR011527">
    <property type="entry name" value="ABC1_TM_dom"/>
</dbReference>
<dbReference type="GO" id="GO:0140359">
    <property type="term" value="F:ABC-type transporter activity"/>
    <property type="evidence" value="ECO:0007669"/>
    <property type="project" value="InterPro"/>
</dbReference>
<dbReference type="GO" id="GO:0005886">
    <property type="term" value="C:plasma membrane"/>
    <property type="evidence" value="ECO:0007669"/>
    <property type="project" value="UniProtKB-SubCell"/>
</dbReference>
<dbReference type="SUPFAM" id="SSF90123">
    <property type="entry name" value="ABC transporter transmembrane region"/>
    <property type="match status" value="1"/>
</dbReference>
<accession>A0A1P8Q6D2</accession>
<evidence type="ECO:0000256" key="3">
    <source>
        <dbReference type="ARBA" id="ARBA00022475"/>
    </source>
</evidence>
<name>A0A1P8Q6D2_9LACO</name>
<dbReference type="SUPFAM" id="SSF52540">
    <property type="entry name" value="P-loop containing nucleoside triphosphate hydrolases"/>
    <property type="match status" value="1"/>
</dbReference>
<feature type="transmembrane region" description="Helical" evidence="9">
    <location>
        <begin position="150"/>
        <end position="171"/>
    </location>
</feature>
<dbReference type="PROSITE" id="PS50929">
    <property type="entry name" value="ABC_TM1F"/>
    <property type="match status" value="1"/>
</dbReference>
<dbReference type="Pfam" id="PF00005">
    <property type="entry name" value="ABC_tran"/>
    <property type="match status" value="1"/>
</dbReference>
<dbReference type="PROSITE" id="PS00211">
    <property type="entry name" value="ABC_TRANSPORTER_1"/>
    <property type="match status" value="1"/>
</dbReference>
<dbReference type="GO" id="GO:0005524">
    <property type="term" value="F:ATP binding"/>
    <property type="evidence" value="ECO:0007669"/>
    <property type="project" value="UniProtKB-KW"/>
</dbReference>
<dbReference type="Proteomes" id="UP000187499">
    <property type="component" value="Chromosome"/>
</dbReference>
<evidence type="ECO:0000313" key="13">
    <source>
        <dbReference type="Proteomes" id="UP000187499"/>
    </source>
</evidence>